<name>A0ABQ3ZIT8_9ACTN</name>
<proteinExistence type="predicted"/>
<evidence type="ECO:0000313" key="2">
    <source>
        <dbReference type="EMBL" id="GIE18500.1"/>
    </source>
</evidence>
<feature type="region of interest" description="Disordered" evidence="1">
    <location>
        <begin position="22"/>
        <end position="43"/>
    </location>
</feature>
<evidence type="ECO:0000313" key="3">
    <source>
        <dbReference type="Proteomes" id="UP000603200"/>
    </source>
</evidence>
<sequence length="103" mass="10541">MPGDRGKGPVVAQRWRAGVVRRLRNGGGDGPVAARGRGGPGALATAGTAQWLRECGDGPVLSRRRRPPGGCATAGKIRQRLIAVGTGSVSVSARRGTSERTGE</sequence>
<dbReference type="EMBL" id="BOMN01000020">
    <property type="protein sequence ID" value="GIE18500.1"/>
    <property type="molecule type" value="Genomic_DNA"/>
</dbReference>
<gene>
    <name evidence="2" type="ORF">Ahu01nite_016020</name>
</gene>
<reference evidence="2 3" key="1">
    <citation type="submission" date="2021-01" db="EMBL/GenBank/DDBJ databases">
        <title>Whole genome shotgun sequence of Actinoplanes humidus NBRC 14915.</title>
        <authorList>
            <person name="Komaki H."/>
            <person name="Tamura T."/>
        </authorList>
    </citation>
    <scope>NUCLEOTIDE SEQUENCE [LARGE SCALE GENOMIC DNA]</scope>
    <source>
        <strain evidence="2 3">NBRC 14915</strain>
    </source>
</reference>
<comment type="caution">
    <text evidence="2">The sequence shown here is derived from an EMBL/GenBank/DDBJ whole genome shotgun (WGS) entry which is preliminary data.</text>
</comment>
<organism evidence="2 3">
    <name type="scientific">Winogradskya humida</name>
    <dbReference type="NCBI Taxonomy" id="113566"/>
    <lineage>
        <taxon>Bacteria</taxon>
        <taxon>Bacillati</taxon>
        <taxon>Actinomycetota</taxon>
        <taxon>Actinomycetes</taxon>
        <taxon>Micromonosporales</taxon>
        <taxon>Micromonosporaceae</taxon>
        <taxon>Winogradskya</taxon>
    </lineage>
</organism>
<dbReference type="Proteomes" id="UP000603200">
    <property type="component" value="Unassembled WGS sequence"/>
</dbReference>
<protein>
    <submittedName>
        <fullName evidence="2">Uncharacterized protein</fullName>
    </submittedName>
</protein>
<feature type="compositionally biased region" description="Gly residues" evidence="1">
    <location>
        <begin position="25"/>
        <end position="41"/>
    </location>
</feature>
<accession>A0ABQ3ZIT8</accession>
<keyword evidence="3" id="KW-1185">Reference proteome</keyword>
<evidence type="ECO:0000256" key="1">
    <source>
        <dbReference type="SAM" id="MobiDB-lite"/>
    </source>
</evidence>